<accession>A0AAD8BJK8</accession>
<feature type="non-terminal residue" evidence="1">
    <location>
        <position position="56"/>
    </location>
</feature>
<keyword evidence="2" id="KW-1185">Reference proteome</keyword>
<name>A0AAD8BJK8_BIOPF</name>
<reference evidence="1" key="1">
    <citation type="journal article" date="2023" name="PLoS Negl. Trop. Dis.">
        <title>A genome sequence for Biomphalaria pfeifferi, the major vector snail for the human-infecting parasite Schistosoma mansoni.</title>
        <authorList>
            <person name="Bu L."/>
            <person name="Lu L."/>
            <person name="Laidemitt M.R."/>
            <person name="Zhang S.M."/>
            <person name="Mutuku M."/>
            <person name="Mkoji G."/>
            <person name="Steinauer M."/>
            <person name="Loker E.S."/>
        </authorList>
    </citation>
    <scope>NUCLEOTIDE SEQUENCE</scope>
    <source>
        <strain evidence="1">KasaAsao</strain>
    </source>
</reference>
<dbReference type="AlphaFoldDB" id="A0AAD8BJK8"/>
<gene>
    <name evidence="1" type="ORF">Bpfe_015560</name>
</gene>
<dbReference type="Proteomes" id="UP001233172">
    <property type="component" value="Unassembled WGS sequence"/>
</dbReference>
<sequence length="56" mass="6615">MLYKSEMTARVTNVARTSGGSRDGWKRVEYDNYFWSMASPRPRKKVARRPSDCDWI</sequence>
<protein>
    <submittedName>
        <fullName evidence="1">Uncharacterized protein</fullName>
    </submittedName>
</protein>
<proteinExistence type="predicted"/>
<reference evidence="1" key="2">
    <citation type="submission" date="2023-04" db="EMBL/GenBank/DDBJ databases">
        <authorList>
            <person name="Bu L."/>
            <person name="Lu L."/>
            <person name="Laidemitt M.R."/>
            <person name="Zhang S.M."/>
            <person name="Mutuku M."/>
            <person name="Mkoji G."/>
            <person name="Steinauer M."/>
            <person name="Loker E.S."/>
        </authorList>
    </citation>
    <scope>NUCLEOTIDE SEQUENCE</scope>
    <source>
        <strain evidence="1">KasaAsao</strain>
        <tissue evidence="1">Whole Snail</tissue>
    </source>
</reference>
<organism evidence="1 2">
    <name type="scientific">Biomphalaria pfeifferi</name>
    <name type="common">Bloodfluke planorb</name>
    <name type="synonym">Freshwater snail</name>
    <dbReference type="NCBI Taxonomy" id="112525"/>
    <lineage>
        <taxon>Eukaryota</taxon>
        <taxon>Metazoa</taxon>
        <taxon>Spiralia</taxon>
        <taxon>Lophotrochozoa</taxon>
        <taxon>Mollusca</taxon>
        <taxon>Gastropoda</taxon>
        <taxon>Heterobranchia</taxon>
        <taxon>Euthyneura</taxon>
        <taxon>Panpulmonata</taxon>
        <taxon>Hygrophila</taxon>
        <taxon>Lymnaeoidea</taxon>
        <taxon>Planorbidae</taxon>
        <taxon>Biomphalaria</taxon>
    </lineage>
</organism>
<evidence type="ECO:0000313" key="1">
    <source>
        <dbReference type="EMBL" id="KAK0054984.1"/>
    </source>
</evidence>
<dbReference type="EMBL" id="JASAOG010000073">
    <property type="protein sequence ID" value="KAK0054984.1"/>
    <property type="molecule type" value="Genomic_DNA"/>
</dbReference>
<comment type="caution">
    <text evidence="1">The sequence shown here is derived from an EMBL/GenBank/DDBJ whole genome shotgun (WGS) entry which is preliminary data.</text>
</comment>
<evidence type="ECO:0000313" key="2">
    <source>
        <dbReference type="Proteomes" id="UP001233172"/>
    </source>
</evidence>